<dbReference type="EMBL" id="CM041536">
    <property type="protein sequence ID" value="KAI3371358.1"/>
    <property type="molecule type" value="Genomic_DNA"/>
</dbReference>
<gene>
    <name evidence="1" type="ORF">L3Q82_023561</name>
</gene>
<proteinExistence type="predicted"/>
<evidence type="ECO:0000313" key="1">
    <source>
        <dbReference type="EMBL" id="KAI3371358.1"/>
    </source>
</evidence>
<comment type="caution">
    <text evidence="1">The sequence shown here is derived from an EMBL/GenBank/DDBJ whole genome shotgun (WGS) entry which is preliminary data.</text>
</comment>
<evidence type="ECO:0000313" key="2">
    <source>
        <dbReference type="Proteomes" id="UP000831701"/>
    </source>
</evidence>
<dbReference type="Proteomes" id="UP000831701">
    <property type="component" value="Chromosome 6"/>
</dbReference>
<name>A0ACB8WU35_9TELE</name>
<protein>
    <submittedName>
        <fullName evidence="1">Uncharacterized protein</fullName>
    </submittedName>
</protein>
<sequence>MSLGWPGNGVPGRAGGSVWGEGSLGISLLRLLPPPRPGPGSSKRLKMDGWMDGRKCTYLHTSAAGGGVKIFFENELGVADFHLPNKSCILYVSECDVVAGNSYKRRLVRYRNSSSSFQELVLVENTRLSEQYFSAVQKFVVFDLGLTLLPVSGQTEASQLITQMVHGDGRENPFRRRSSSRLLDPLVLGLVQQVPRVGRVKALALLQHFSSIQQLCNAAPAELEPVVGQSAAQQIHSFFHKHTAGS</sequence>
<organism evidence="1 2">
    <name type="scientific">Scortum barcoo</name>
    <name type="common">barcoo grunter</name>
    <dbReference type="NCBI Taxonomy" id="214431"/>
    <lineage>
        <taxon>Eukaryota</taxon>
        <taxon>Metazoa</taxon>
        <taxon>Chordata</taxon>
        <taxon>Craniata</taxon>
        <taxon>Vertebrata</taxon>
        <taxon>Euteleostomi</taxon>
        <taxon>Actinopterygii</taxon>
        <taxon>Neopterygii</taxon>
        <taxon>Teleostei</taxon>
        <taxon>Neoteleostei</taxon>
        <taxon>Acanthomorphata</taxon>
        <taxon>Eupercaria</taxon>
        <taxon>Centrarchiformes</taxon>
        <taxon>Terapontoidei</taxon>
        <taxon>Terapontidae</taxon>
        <taxon>Scortum</taxon>
    </lineage>
</organism>
<accession>A0ACB8WU35</accession>
<reference evidence="1" key="1">
    <citation type="submission" date="2022-04" db="EMBL/GenBank/DDBJ databases">
        <title>Jade perch genome.</title>
        <authorList>
            <person name="Chao B."/>
        </authorList>
    </citation>
    <scope>NUCLEOTIDE SEQUENCE</scope>
    <source>
        <strain evidence="1">CB-2022</strain>
    </source>
</reference>
<keyword evidence="2" id="KW-1185">Reference proteome</keyword>